<reference evidence="2" key="1">
    <citation type="submission" date="2020-11" db="EMBL/GenBank/DDBJ databases">
        <authorList>
            <consortium name="DOE Joint Genome Institute"/>
            <person name="Ahrendt S."/>
            <person name="Riley R."/>
            <person name="Andreopoulos W."/>
            <person name="Labutti K."/>
            <person name="Pangilinan J."/>
            <person name="Ruiz-Duenas F.J."/>
            <person name="Barrasa J.M."/>
            <person name="Sanchez-Garcia M."/>
            <person name="Camarero S."/>
            <person name="Miyauchi S."/>
            <person name="Serrano A."/>
            <person name="Linde D."/>
            <person name="Babiker R."/>
            <person name="Drula E."/>
            <person name="Ayuso-Fernandez I."/>
            <person name="Pacheco R."/>
            <person name="Padilla G."/>
            <person name="Ferreira P."/>
            <person name="Barriuso J."/>
            <person name="Kellner H."/>
            <person name="Castanera R."/>
            <person name="Alfaro M."/>
            <person name="Ramirez L."/>
            <person name="Pisabarro A.G."/>
            <person name="Kuo A."/>
            <person name="Tritt A."/>
            <person name="Lipzen A."/>
            <person name="He G."/>
            <person name="Yan M."/>
            <person name="Ng V."/>
            <person name="Cullen D."/>
            <person name="Martin F."/>
            <person name="Rosso M.-N."/>
            <person name="Henrissat B."/>
            <person name="Hibbett D."/>
            <person name="Martinez A.T."/>
            <person name="Grigoriev I.V."/>
        </authorList>
    </citation>
    <scope>NUCLEOTIDE SEQUENCE</scope>
    <source>
        <strain evidence="2">CBS 247.69</strain>
    </source>
</reference>
<dbReference type="OrthoDB" id="3263613at2759"/>
<name>A0A9P5Y278_9AGAR</name>
<feature type="region of interest" description="Disordered" evidence="1">
    <location>
        <begin position="88"/>
        <end position="145"/>
    </location>
</feature>
<gene>
    <name evidence="2" type="ORF">BDZ94DRAFT_1262286</name>
</gene>
<proteinExistence type="predicted"/>
<accession>A0A9P5Y278</accession>
<dbReference type="AlphaFoldDB" id="A0A9P5Y278"/>
<feature type="region of interest" description="Disordered" evidence="1">
    <location>
        <begin position="55"/>
        <end position="74"/>
    </location>
</feature>
<feature type="compositionally biased region" description="Polar residues" evidence="1">
    <location>
        <begin position="101"/>
        <end position="142"/>
    </location>
</feature>
<organism evidence="2 3">
    <name type="scientific">Collybia nuda</name>
    <dbReference type="NCBI Taxonomy" id="64659"/>
    <lineage>
        <taxon>Eukaryota</taxon>
        <taxon>Fungi</taxon>
        <taxon>Dikarya</taxon>
        <taxon>Basidiomycota</taxon>
        <taxon>Agaricomycotina</taxon>
        <taxon>Agaricomycetes</taxon>
        <taxon>Agaricomycetidae</taxon>
        <taxon>Agaricales</taxon>
        <taxon>Tricholomatineae</taxon>
        <taxon>Clitocybaceae</taxon>
        <taxon>Collybia</taxon>
    </lineage>
</organism>
<protein>
    <submittedName>
        <fullName evidence="2">Uncharacterized protein</fullName>
    </submittedName>
</protein>
<keyword evidence="3" id="KW-1185">Reference proteome</keyword>
<dbReference type="EMBL" id="MU150276">
    <property type="protein sequence ID" value="KAF9462047.1"/>
    <property type="molecule type" value="Genomic_DNA"/>
</dbReference>
<evidence type="ECO:0000313" key="3">
    <source>
        <dbReference type="Proteomes" id="UP000807353"/>
    </source>
</evidence>
<dbReference type="Proteomes" id="UP000807353">
    <property type="component" value="Unassembled WGS sequence"/>
</dbReference>
<feature type="compositionally biased region" description="Acidic residues" evidence="1">
    <location>
        <begin position="57"/>
        <end position="66"/>
    </location>
</feature>
<sequence>MYIASPIRERDEDTKAFIRNRRRSSIQPVNLAPAESLMSLDTNSQEIVERLLQPGMFDDDTDNDGDAGEKKEKTKVVQWQATILNTPAKPKYRVKMPGALSSPSPDASMDSTKGSKNAGTPEHSSSTIILSESGTSANTTPRRPQPLIRSMSIEQREAFVSGLNAASHATVYIVPSADVRSVQAFAIKLGFYAKSIVSSNDEDHEAFKVEKESKKPSNAPAGRLRAAAGGAVVGAVGAWAGLAFS</sequence>
<evidence type="ECO:0000256" key="1">
    <source>
        <dbReference type="SAM" id="MobiDB-lite"/>
    </source>
</evidence>
<evidence type="ECO:0000313" key="2">
    <source>
        <dbReference type="EMBL" id="KAF9462047.1"/>
    </source>
</evidence>
<comment type="caution">
    <text evidence="2">The sequence shown here is derived from an EMBL/GenBank/DDBJ whole genome shotgun (WGS) entry which is preliminary data.</text>
</comment>